<organism evidence="2 3">
    <name type="scientific">Sphingomonas lutea</name>
    <dbReference type="NCBI Taxonomy" id="1045317"/>
    <lineage>
        <taxon>Bacteria</taxon>
        <taxon>Pseudomonadati</taxon>
        <taxon>Pseudomonadota</taxon>
        <taxon>Alphaproteobacteria</taxon>
        <taxon>Sphingomonadales</taxon>
        <taxon>Sphingomonadaceae</taxon>
        <taxon>Sphingomonas</taxon>
    </lineage>
</organism>
<dbReference type="InterPro" id="IPR028087">
    <property type="entry name" value="Tad_N"/>
</dbReference>
<name>A0A7G9SKP1_9SPHN</name>
<evidence type="ECO:0000313" key="3">
    <source>
        <dbReference type="Proteomes" id="UP000515971"/>
    </source>
</evidence>
<evidence type="ECO:0000313" key="2">
    <source>
        <dbReference type="EMBL" id="QNN68416.1"/>
    </source>
</evidence>
<protein>
    <recommendedName>
        <fullName evidence="1">Putative Flp pilus-assembly TadG-like N-terminal domain-containing protein</fullName>
    </recommendedName>
</protein>
<dbReference type="Proteomes" id="UP000515971">
    <property type="component" value="Chromosome"/>
</dbReference>
<dbReference type="AlphaFoldDB" id="A0A7G9SKP1"/>
<keyword evidence="3" id="KW-1185">Reference proteome</keyword>
<sequence length="423" mass="43789">MTFWKRLIKDKRGNALVLAGAALPLVIGSAGLASDTIQWALWKRQLQRAADSAALAGTYARVQNNAGQTAAQAVANDLTRNNHVGFALLNPQEVTFPTSGSWTNGVRVELEIQKRLSFSSLFLPNPPIIRAAGTAATIATGVYCVVSLIDSGVTGITSTGNSTLNLGCGMITNSNSLSAAIATGSSQVHATPVAAVGNVPPSSHWNGAELLPYTVKQEDPYATKEPPKPFGPCQGSASRLRNNPGNTIDRTADPAGSVQCVSEIDIKGTLNLGSATYVIDGGNFSAGGQAKISCTGCTIILSNSSGGSTANIGTVDINAGAEIKMTAPTSGTYKEILFFQDRRAPQSTTITNKINGNSNSVMSGAFYFPNQALDINGTANLNFTCAKFVSYIVSFSGNGSINNTCTGGYGGGAIMGKHVRLVA</sequence>
<proteinExistence type="predicted"/>
<accession>A0A7G9SKP1</accession>
<dbReference type="EMBL" id="CP060718">
    <property type="protein sequence ID" value="QNN68416.1"/>
    <property type="molecule type" value="Genomic_DNA"/>
</dbReference>
<dbReference type="RefSeq" id="WP_187539912.1">
    <property type="nucleotide sequence ID" value="NZ_BAABJT010000001.1"/>
</dbReference>
<gene>
    <name evidence="2" type="ORF">H9L13_06050</name>
</gene>
<feature type="domain" description="Putative Flp pilus-assembly TadG-like N-terminal" evidence="1">
    <location>
        <begin position="13"/>
        <end position="57"/>
    </location>
</feature>
<dbReference type="Pfam" id="PF13400">
    <property type="entry name" value="Tad"/>
    <property type="match status" value="1"/>
</dbReference>
<evidence type="ECO:0000259" key="1">
    <source>
        <dbReference type="Pfam" id="PF13400"/>
    </source>
</evidence>
<reference evidence="2 3" key="1">
    <citation type="submission" date="2020-08" db="EMBL/GenBank/DDBJ databases">
        <title>Genome sequence of Sphingomonas lutea KCTC 23642T.</title>
        <authorList>
            <person name="Hyun D.-W."/>
            <person name="Bae J.-W."/>
        </authorList>
    </citation>
    <scope>NUCLEOTIDE SEQUENCE [LARGE SCALE GENOMIC DNA]</scope>
    <source>
        <strain evidence="2 3">KCTC 23642</strain>
    </source>
</reference>
<dbReference type="KEGG" id="slut:H9L13_06050"/>